<dbReference type="SUPFAM" id="SSF53901">
    <property type="entry name" value="Thiolase-like"/>
    <property type="match status" value="1"/>
</dbReference>
<sequence>MSEKSSGLTFQIAKCVAWAPGVETDVEWRSWAAGERPFLDESALPALKSVPPMQRRRLSPFAKVNLHCALEATEHQQGDLPCVFSSRHGDLNRTTGLIENVAQKEDLSPTQFGLSVHNAVSGLYSIYTKNHAPISAVAAGETSFMVGLVDAVAKLHANQLDKILYVFADWVVPDCYASYVGAEKTVGVGLLLEAPNNEGEQMIMGCDGTTDGKVSENQALDFLSFYYSSTNSWTTQINQQLWRLTKT</sequence>
<name>A0ABU3SSR4_9ALTE</name>
<dbReference type="InterPro" id="IPR014030">
    <property type="entry name" value="Ketoacyl_synth_N"/>
</dbReference>
<evidence type="ECO:0000313" key="3">
    <source>
        <dbReference type="Proteomes" id="UP001247805"/>
    </source>
</evidence>
<dbReference type="EMBL" id="JAWDIO010000002">
    <property type="protein sequence ID" value="MDU0353025.1"/>
    <property type="molecule type" value="Genomic_DNA"/>
</dbReference>
<evidence type="ECO:0000313" key="2">
    <source>
        <dbReference type="EMBL" id="MDU0353025.1"/>
    </source>
</evidence>
<accession>A0ABU3SSR4</accession>
<proteinExistence type="predicted"/>
<dbReference type="Gene3D" id="3.40.47.10">
    <property type="match status" value="1"/>
</dbReference>
<comment type="caution">
    <text evidence="2">The sequence shown here is derived from an EMBL/GenBank/DDBJ whole genome shotgun (WGS) entry which is preliminary data.</text>
</comment>
<dbReference type="InterPro" id="IPR016039">
    <property type="entry name" value="Thiolase-like"/>
</dbReference>
<organism evidence="2 3">
    <name type="scientific">Paraglaciecola aquimarina</name>
    <dbReference type="NCBI Taxonomy" id="1235557"/>
    <lineage>
        <taxon>Bacteria</taxon>
        <taxon>Pseudomonadati</taxon>
        <taxon>Pseudomonadota</taxon>
        <taxon>Gammaproteobacteria</taxon>
        <taxon>Alteromonadales</taxon>
        <taxon>Alteromonadaceae</taxon>
        <taxon>Paraglaciecola</taxon>
    </lineage>
</organism>
<dbReference type="Proteomes" id="UP001247805">
    <property type="component" value="Unassembled WGS sequence"/>
</dbReference>
<protein>
    <submittedName>
        <fullName evidence="2">Beta-ketoacyl synthase chain length factor</fullName>
    </submittedName>
</protein>
<gene>
    <name evidence="2" type="ORF">RS130_02930</name>
</gene>
<evidence type="ECO:0000259" key="1">
    <source>
        <dbReference type="Pfam" id="PF13723"/>
    </source>
</evidence>
<reference evidence="2 3" key="1">
    <citation type="submission" date="2023-10" db="EMBL/GenBank/DDBJ databases">
        <title>Glaciecola aquimarina strain GGW-M5 nov., isolated from a coastal seawater.</title>
        <authorList>
            <person name="Bayburt H."/>
            <person name="Kim J.M."/>
            <person name="Choi B.J."/>
            <person name="Jeon C.O."/>
        </authorList>
    </citation>
    <scope>NUCLEOTIDE SEQUENCE [LARGE SCALE GENOMIC DNA]</scope>
    <source>
        <strain evidence="2 3">KCTC 32108</strain>
    </source>
</reference>
<dbReference type="Pfam" id="PF13723">
    <property type="entry name" value="Ketoacyl-synt_2"/>
    <property type="match status" value="1"/>
</dbReference>
<feature type="domain" description="Beta-ketoacyl synthase-like N-terminal" evidence="1">
    <location>
        <begin position="28"/>
        <end position="243"/>
    </location>
</feature>
<dbReference type="RefSeq" id="WP_316024722.1">
    <property type="nucleotide sequence ID" value="NZ_JAWDIO010000002.1"/>
</dbReference>
<keyword evidence="3" id="KW-1185">Reference proteome</keyword>